<keyword evidence="10" id="KW-1185">Reference proteome</keyword>
<dbReference type="AlphaFoldDB" id="A0A3B0BKI3"/>
<comment type="subcellular location">
    <subcellularLocation>
        <location evidence="1 7">Cell membrane</location>
        <topology evidence="1 7">Multi-pass membrane protein</topology>
    </subcellularLocation>
</comment>
<comment type="similarity">
    <text evidence="7">Belongs to the binding-protein-dependent transport system permease family.</text>
</comment>
<evidence type="ECO:0000256" key="4">
    <source>
        <dbReference type="ARBA" id="ARBA00022692"/>
    </source>
</evidence>
<dbReference type="InterPro" id="IPR035906">
    <property type="entry name" value="MetI-like_sf"/>
</dbReference>
<dbReference type="GO" id="GO:0005886">
    <property type="term" value="C:plasma membrane"/>
    <property type="evidence" value="ECO:0007669"/>
    <property type="project" value="UniProtKB-SubCell"/>
</dbReference>
<dbReference type="SUPFAM" id="SSF161098">
    <property type="entry name" value="MetI-like"/>
    <property type="match status" value="1"/>
</dbReference>
<feature type="transmembrane region" description="Helical" evidence="7">
    <location>
        <begin position="255"/>
        <end position="272"/>
    </location>
</feature>
<evidence type="ECO:0000259" key="8">
    <source>
        <dbReference type="PROSITE" id="PS50928"/>
    </source>
</evidence>
<keyword evidence="5 7" id="KW-1133">Transmembrane helix</keyword>
<keyword evidence="3" id="KW-1003">Cell membrane</keyword>
<evidence type="ECO:0000256" key="3">
    <source>
        <dbReference type="ARBA" id="ARBA00022475"/>
    </source>
</evidence>
<dbReference type="PROSITE" id="PS50928">
    <property type="entry name" value="ABC_TM1"/>
    <property type="match status" value="1"/>
</dbReference>
<gene>
    <name evidence="9" type="ORF">D7M11_28030</name>
</gene>
<evidence type="ECO:0000313" key="10">
    <source>
        <dbReference type="Proteomes" id="UP000282311"/>
    </source>
</evidence>
<keyword evidence="4 7" id="KW-0812">Transmembrane</keyword>
<dbReference type="Proteomes" id="UP000282311">
    <property type="component" value="Unassembled WGS sequence"/>
</dbReference>
<dbReference type="RefSeq" id="WP_120750576.1">
    <property type="nucleotide sequence ID" value="NZ_RBAH01000026.1"/>
</dbReference>
<sequence>MRTKGTDRFFVVTVYTLLTIGILVVLLPFLYVVVVSFATKHEVLSRGFFLLPKQWTLDSYRFLMGERNFIVSFRNSIWITLIGTLINMALTSLMAYALSKRWLVGRKPINFIVLVTMLFSGGIIPTYLIVKTFHLLDSYWSIWLTGAIAPFHLIVMRSFFQSFPAELEESSRMDGCSELRLFWNIVLPLSMPAVATFTLFYMVQNWNTYFNALMYLNDSGKWPLQVYLRQMLIESADSSMTLVVEGFEYGPPVKMAAVIITAVPLLVIYPFLQKYFNQGMLLGSVKG</sequence>
<evidence type="ECO:0000313" key="9">
    <source>
        <dbReference type="EMBL" id="RKN73000.1"/>
    </source>
</evidence>
<dbReference type="Pfam" id="PF00528">
    <property type="entry name" value="BPD_transp_1"/>
    <property type="match status" value="1"/>
</dbReference>
<dbReference type="Gene3D" id="1.10.3720.10">
    <property type="entry name" value="MetI-like"/>
    <property type="match status" value="1"/>
</dbReference>
<dbReference type="OrthoDB" id="9810086at2"/>
<comment type="caution">
    <text evidence="9">The sequence shown here is derived from an EMBL/GenBank/DDBJ whole genome shotgun (WGS) entry which is preliminary data.</text>
</comment>
<organism evidence="9 10">
    <name type="scientific">Paenibacillus ginsengarvi</name>
    <dbReference type="NCBI Taxonomy" id="400777"/>
    <lineage>
        <taxon>Bacteria</taxon>
        <taxon>Bacillati</taxon>
        <taxon>Bacillota</taxon>
        <taxon>Bacilli</taxon>
        <taxon>Bacillales</taxon>
        <taxon>Paenibacillaceae</taxon>
        <taxon>Paenibacillus</taxon>
    </lineage>
</organism>
<protein>
    <submittedName>
        <fullName evidence="9">Carbohydrate ABC transporter permease</fullName>
    </submittedName>
</protein>
<dbReference type="GO" id="GO:0055085">
    <property type="term" value="P:transmembrane transport"/>
    <property type="evidence" value="ECO:0007669"/>
    <property type="project" value="InterPro"/>
</dbReference>
<evidence type="ECO:0000256" key="5">
    <source>
        <dbReference type="ARBA" id="ARBA00022989"/>
    </source>
</evidence>
<evidence type="ECO:0000256" key="7">
    <source>
        <dbReference type="RuleBase" id="RU363032"/>
    </source>
</evidence>
<feature type="transmembrane region" description="Helical" evidence="7">
    <location>
        <begin position="142"/>
        <end position="160"/>
    </location>
</feature>
<feature type="transmembrane region" description="Helical" evidence="7">
    <location>
        <begin position="12"/>
        <end position="38"/>
    </location>
</feature>
<feature type="transmembrane region" description="Helical" evidence="7">
    <location>
        <begin position="111"/>
        <end position="130"/>
    </location>
</feature>
<evidence type="ECO:0000256" key="6">
    <source>
        <dbReference type="ARBA" id="ARBA00023136"/>
    </source>
</evidence>
<feature type="transmembrane region" description="Helical" evidence="7">
    <location>
        <begin position="181"/>
        <end position="203"/>
    </location>
</feature>
<name>A0A3B0BKI3_9BACL</name>
<feature type="transmembrane region" description="Helical" evidence="7">
    <location>
        <begin position="77"/>
        <end position="99"/>
    </location>
</feature>
<reference evidence="9 10" key="1">
    <citation type="journal article" date="2007" name="Int. J. Syst. Evol. Microbiol.">
        <title>Paenibacillus ginsengarvi sp. nov., isolated from soil from ginseng cultivation.</title>
        <authorList>
            <person name="Yoon M.H."/>
            <person name="Ten L.N."/>
            <person name="Im W.T."/>
        </authorList>
    </citation>
    <scope>NUCLEOTIDE SEQUENCE [LARGE SCALE GENOMIC DNA]</scope>
    <source>
        <strain evidence="9 10">KCTC 13059</strain>
    </source>
</reference>
<dbReference type="PANTHER" id="PTHR43744">
    <property type="entry name" value="ABC TRANSPORTER PERMEASE PROTEIN MG189-RELATED-RELATED"/>
    <property type="match status" value="1"/>
</dbReference>
<dbReference type="EMBL" id="RBAH01000026">
    <property type="protein sequence ID" value="RKN73000.1"/>
    <property type="molecule type" value="Genomic_DNA"/>
</dbReference>
<keyword evidence="2 7" id="KW-0813">Transport</keyword>
<feature type="domain" description="ABC transmembrane type-1" evidence="8">
    <location>
        <begin position="73"/>
        <end position="272"/>
    </location>
</feature>
<evidence type="ECO:0000256" key="2">
    <source>
        <dbReference type="ARBA" id="ARBA00022448"/>
    </source>
</evidence>
<proteinExistence type="inferred from homology"/>
<keyword evidence="6 7" id="KW-0472">Membrane</keyword>
<evidence type="ECO:0000256" key="1">
    <source>
        <dbReference type="ARBA" id="ARBA00004651"/>
    </source>
</evidence>
<accession>A0A3B0BKI3</accession>
<dbReference type="InterPro" id="IPR000515">
    <property type="entry name" value="MetI-like"/>
</dbReference>
<dbReference type="CDD" id="cd06261">
    <property type="entry name" value="TM_PBP2"/>
    <property type="match status" value="1"/>
</dbReference>
<dbReference type="PANTHER" id="PTHR43744:SF9">
    <property type="entry name" value="POLYGALACTURONAN_RHAMNOGALACTURONAN TRANSPORT SYSTEM PERMEASE PROTEIN YTCP"/>
    <property type="match status" value="1"/>
</dbReference>